<organism evidence="1 2">
    <name type="scientific">Steroidobacter gossypii</name>
    <dbReference type="NCBI Taxonomy" id="2805490"/>
    <lineage>
        <taxon>Bacteria</taxon>
        <taxon>Pseudomonadati</taxon>
        <taxon>Pseudomonadota</taxon>
        <taxon>Gammaproteobacteria</taxon>
        <taxon>Steroidobacterales</taxon>
        <taxon>Steroidobacteraceae</taxon>
        <taxon>Steroidobacter</taxon>
    </lineage>
</organism>
<evidence type="ECO:0000313" key="1">
    <source>
        <dbReference type="EMBL" id="MBM0104463.1"/>
    </source>
</evidence>
<sequence length="241" mass="26973">MKLIRSNEGAAATLHQVGCVLLQPEELAEECRVRLEDLSSLSPSWNQLPRDAHLRDGGRYRFRRHSCFVHEHDSLQLAPHRAHWQPTEYNALHGGMERWFEPISGEVLQAPAWTALVSGLADLFARARPVPRWYIEAHQFRIDTAEGIGRPTPEGAHRDGVDYVAVVLVNRFNVRGGETRVFEAAGISGVRFTMSSPWTALLLDDAKVIHETTPIQNDGPGGVRDTLVLTFREHGFQSPSS</sequence>
<name>A0ABS1WU11_9GAMM</name>
<dbReference type="Proteomes" id="UP000661077">
    <property type="component" value="Unassembled WGS sequence"/>
</dbReference>
<gene>
    <name evidence="1" type="ORF">JM946_06880</name>
</gene>
<protein>
    <submittedName>
        <fullName evidence="1">2OG-Fe dioxygenase family protein</fullName>
    </submittedName>
</protein>
<evidence type="ECO:0000313" key="2">
    <source>
        <dbReference type="Proteomes" id="UP000661077"/>
    </source>
</evidence>
<dbReference type="Pfam" id="PF10014">
    <property type="entry name" value="2OG-Fe_Oxy_2"/>
    <property type="match status" value="1"/>
</dbReference>
<dbReference type="Gene3D" id="2.60.120.620">
    <property type="entry name" value="q2cbj1_9rhob like domain"/>
    <property type="match status" value="1"/>
</dbReference>
<keyword evidence="1" id="KW-0560">Oxidoreductase</keyword>
<comment type="caution">
    <text evidence="1">The sequence shown here is derived from an EMBL/GenBank/DDBJ whole genome shotgun (WGS) entry which is preliminary data.</text>
</comment>
<keyword evidence="2" id="KW-1185">Reference proteome</keyword>
<keyword evidence="1" id="KW-0223">Dioxygenase</keyword>
<dbReference type="RefSeq" id="WP_203166406.1">
    <property type="nucleotide sequence ID" value="NZ_JAEVLS010000001.1"/>
</dbReference>
<reference evidence="1 2" key="1">
    <citation type="journal article" date="2021" name="Int. J. Syst. Evol. Microbiol.">
        <title>Steroidobacter gossypii sp. nov., isolated from soil of cotton cropping field.</title>
        <authorList>
            <person name="Huang R."/>
            <person name="Yang S."/>
            <person name="Zhen C."/>
            <person name="Liu W."/>
        </authorList>
    </citation>
    <scope>NUCLEOTIDE SEQUENCE [LARGE SCALE GENOMIC DNA]</scope>
    <source>
        <strain evidence="1 2">S1-65</strain>
    </source>
</reference>
<dbReference type="EMBL" id="JAEVLS010000001">
    <property type="protein sequence ID" value="MBM0104463.1"/>
    <property type="molecule type" value="Genomic_DNA"/>
</dbReference>
<dbReference type="InterPro" id="IPR018724">
    <property type="entry name" value="2OG-Fe_dioxygenase"/>
</dbReference>
<dbReference type="GO" id="GO:0051213">
    <property type="term" value="F:dioxygenase activity"/>
    <property type="evidence" value="ECO:0007669"/>
    <property type="project" value="UniProtKB-KW"/>
</dbReference>
<accession>A0ABS1WU11</accession>
<proteinExistence type="predicted"/>